<dbReference type="AlphaFoldDB" id="A0A8X8AWB8"/>
<dbReference type="OrthoDB" id="1932806at2759"/>
<keyword evidence="2" id="KW-1185">Reference proteome</keyword>
<sequence>MGTEIMAQLAEGYEDICEMALPSTAHDALVDAYDTNLMYYANNDMCFGFNKMATAMIESLRRYAWGKLSFY</sequence>
<protein>
    <submittedName>
        <fullName evidence="1">Uncharacterized protein</fullName>
    </submittedName>
</protein>
<reference evidence="1 2" key="1">
    <citation type="submission" date="2020-02" db="EMBL/GenBank/DDBJ databases">
        <authorList>
            <person name="Ma Q."/>
            <person name="Huang Y."/>
            <person name="Song X."/>
            <person name="Pei D."/>
        </authorList>
    </citation>
    <scope>NUCLEOTIDE SEQUENCE [LARGE SCALE GENOMIC DNA]</scope>
    <source>
        <strain evidence="1">Sxm20200214</strain>
        <tissue evidence="1">Leaf</tissue>
    </source>
</reference>
<dbReference type="EMBL" id="JAAMPC010000005">
    <property type="protein sequence ID" value="KAG2313373.1"/>
    <property type="molecule type" value="Genomic_DNA"/>
</dbReference>
<comment type="caution">
    <text evidence="1">The sequence shown here is derived from an EMBL/GenBank/DDBJ whole genome shotgun (WGS) entry which is preliminary data.</text>
</comment>
<organism evidence="1 2">
    <name type="scientific">Brassica carinata</name>
    <name type="common">Ethiopian mustard</name>
    <name type="synonym">Abyssinian cabbage</name>
    <dbReference type="NCBI Taxonomy" id="52824"/>
    <lineage>
        <taxon>Eukaryota</taxon>
        <taxon>Viridiplantae</taxon>
        <taxon>Streptophyta</taxon>
        <taxon>Embryophyta</taxon>
        <taxon>Tracheophyta</taxon>
        <taxon>Spermatophyta</taxon>
        <taxon>Magnoliopsida</taxon>
        <taxon>eudicotyledons</taxon>
        <taxon>Gunneridae</taxon>
        <taxon>Pentapetalae</taxon>
        <taxon>rosids</taxon>
        <taxon>malvids</taxon>
        <taxon>Brassicales</taxon>
        <taxon>Brassicaceae</taxon>
        <taxon>Brassiceae</taxon>
        <taxon>Brassica</taxon>
    </lineage>
</organism>
<dbReference type="Proteomes" id="UP000886595">
    <property type="component" value="Unassembled WGS sequence"/>
</dbReference>
<name>A0A8X8AWB8_BRACI</name>
<proteinExistence type="predicted"/>
<gene>
    <name evidence="1" type="ORF">Bca52824_024930</name>
</gene>
<evidence type="ECO:0000313" key="2">
    <source>
        <dbReference type="Proteomes" id="UP000886595"/>
    </source>
</evidence>
<accession>A0A8X8AWB8</accession>
<evidence type="ECO:0000313" key="1">
    <source>
        <dbReference type="EMBL" id="KAG2313373.1"/>
    </source>
</evidence>